<gene>
    <name evidence="1" type="ORF">Csa_3G824980</name>
</gene>
<proteinExistence type="predicted"/>
<protein>
    <submittedName>
        <fullName evidence="1">Uncharacterized protein</fullName>
    </submittedName>
</protein>
<keyword evidence="2" id="KW-1185">Reference proteome</keyword>
<evidence type="ECO:0000313" key="2">
    <source>
        <dbReference type="Proteomes" id="UP000029981"/>
    </source>
</evidence>
<reference evidence="1 2" key="1">
    <citation type="journal article" date="2009" name="Nat. Genet.">
        <title>The genome of the cucumber, Cucumis sativus L.</title>
        <authorList>
            <person name="Huang S."/>
            <person name="Li R."/>
            <person name="Zhang Z."/>
            <person name="Li L."/>
            <person name="Gu X."/>
            <person name="Fan W."/>
            <person name="Lucas W.J."/>
            <person name="Wang X."/>
            <person name="Xie B."/>
            <person name="Ni P."/>
            <person name="Ren Y."/>
            <person name="Zhu H."/>
            <person name="Li J."/>
            <person name="Lin K."/>
            <person name="Jin W."/>
            <person name="Fei Z."/>
            <person name="Li G."/>
            <person name="Staub J."/>
            <person name="Kilian A."/>
            <person name="van der Vossen E.A."/>
            <person name="Wu Y."/>
            <person name="Guo J."/>
            <person name="He J."/>
            <person name="Jia Z."/>
            <person name="Ren Y."/>
            <person name="Tian G."/>
            <person name="Lu Y."/>
            <person name="Ruan J."/>
            <person name="Qian W."/>
            <person name="Wang M."/>
            <person name="Huang Q."/>
            <person name="Li B."/>
            <person name="Xuan Z."/>
            <person name="Cao J."/>
            <person name="Asan"/>
            <person name="Wu Z."/>
            <person name="Zhang J."/>
            <person name="Cai Q."/>
            <person name="Bai Y."/>
            <person name="Zhao B."/>
            <person name="Han Y."/>
            <person name="Li Y."/>
            <person name="Li X."/>
            <person name="Wang S."/>
            <person name="Shi Q."/>
            <person name="Liu S."/>
            <person name="Cho W.K."/>
            <person name="Kim J.Y."/>
            <person name="Xu Y."/>
            <person name="Heller-Uszynska K."/>
            <person name="Miao H."/>
            <person name="Cheng Z."/>
            <person name="Zhang S."/>
            <person name="Wu J."/>
            <person name="Yang Y."/>
            <person name="Kang H."/>
            <person name="Li M."/>
            <person name="Liang H."/>
            <person name="Ren X."/>
            <person name="Shi Z."/>
            <person name="Wen M."/>
            <person name="Jian M."/>
            <person name="Yang H."/>
            <person name="Zhang G."/>
            <person name="Yang Z."/>
            <person name="Chen R."/>
            <person name="Liu S."/>
            <person name="Li J."/>
            <person name="Ma L."/>
            <person name="Liu H."/>
            <person name="Zhou Y."/>
            <person name="Zhao J."/>
            <person name="Fang X."/>
            <person name="Li G."/>
            <person name="Fang L."/>
            <person name="Li Y."/>
            <person name="Liu D."/>
            <person name="Zheng H."/>
            <person name="Zhang Y."/>
            <person name="Qin N."/>
            <person name="Li Z."/>
            <person name="Yang G."/>
            <person name="Yang S."/>
            <person name="Bolund L."/>
            <person name="Kristiansen K."/>
            <person name="Zheng H."/>
            <person name="Li S."/>
            <person name="Zhang X."/>
            <person name="Yang H."/>
            <person name="Wang J."/>
            <person name="Sun R."/>
            <person name="Zhang B."/>
            <person name="Jiang S."/>
            <person name="Wang J."/>
            <person name="Du Y."/>
            <person name="Li S."/>
        </authorList>
    </citation>
    <scope>NUCLEOTIDE SEQUENCE [LARGE SCALE GENOMIC DNA]</scope>
    <source>
        <strain evidence="2">cv. 9930</strain>
    </source>
</reference>
<sequence>MPPSLICFRRLPSAGAACCPEKKNKWETSQEPFVGTESAGVGRARTVRLFVIELGRLRIAGDGGFAVRSLELEERWDG</sequence>
<dbReference type="EMBL" id="CM002924">
    <property type="protein sequence ID" value="KGN59553.1"/>
    <property type="molecule type" value="Genomic_DNA"/>
</dbReference>
<organism evidence="1 2">
    <name type="scientific">Cucumis sativus</name>
    <name type="common">Cucumber</name>
    <dbReference type="NCBI Taxonomy" id="3659"/>
    <lineage>
        <taxon>Eukaryota</taxon>
        <taxon>Viridiplantae</taxon>
        <taxon>Streptophyta</taxon>
        <taxon>Embryophyta</taxon>
        <taxon>Tracheophyta</taxon>
        <taxon>Spermatophyta</taxon>
        <taxon>Magnoliopsida</taxon>
        <taxon>eudicotyledons</taxon>
        <taxon>Gunneridae</taxon>
        <taxon>Pentapetalae</taxon>
        <taxon>rosids</taxon>
        <taxon>fabids</taxon>
        <taxon>Cucurbitales</taxon>
        <taxon>Cucurbitaceae</taxon>
        <taxon>Benincaseae</taxon>
        <taxon>Cucumis</taxon>
    </lineage>
</organism>
<name>A0A0A0LCR7_CUCSA</name>
<reference evidence="1 2" key="3">
    <citation type="journal article" date="2010" name="BMC Genomics">
        <title>Transcriptome sequencing and comparative analysis of cucumber flowers with different sex types.</title>
        <authorList>
            <person name="Guo S."/>
            <person name="Zheng Y."/>
            <person name="Joung J.G."/>
            <person name="Liu S."/>
            <person name="Zhang Z."/>
            <person name="Crasta O.R."/>
            <person name="Sobral B.W."/>
            <person name="Xu Y."/>
            <person name="Huang S."/>
            <person name="Fei Z."/>
        </authorList>
    </citation>
    <scope>NUCLEOTIDE SEQUENCE [LARGE SCALE GENOMIC DNA]</scope>
    <source>
        <strain evidence="2">cv. 9930</strain>
    </source>
</reference>
<evidence type="ECO:0000313" key="1">
    <source>
        <dbReference type="EMBL" id="KGN59553.1"/>
    </source>
</evidence>
<dbReference type="AlphaFoldDB" id="A0A0A0LCR7"/>
<dbReference type="Gramene" id="KGN59553">
    <property type="protein sequence ID" value="KGN59553"/>
    <property type="gene ID" value="Csa_3G824980"/>
</dbReference>
<reference evidence="1 2" key="2">
    <citation type="journal article" date="2009" name="PLoS ONE">
        <title>An integrated genetic and cytogenetic map of the cucumber genome.</title>
        <authorList>
            <person name="Ren Y."/>
            <person name="Zhang Z."/>
            <person name="Liu J."/>
            <person name="Staub J.E."/>
            <person name="Han Y."/>
            <person name="Cheng Z."/>
            <person name="Li X."/>
            <person name="Lu J."/>
            <person name="Miao H."/>
            <person name="Kang H."/>
            <person name="Xie B."/>
            <person name="Gu X."/>
            <person name="Wang X."/>
            <person name="Du Y."/>
            <person name="Jin W."/>
            <person name="Huang S."/>
        </authorList>
    </citation>
    <scope>NUCLEOTIDE SEQUENCE [LARGE SCALE GENOMIC DNA]</scope>
    <source>
        <strain evidence="2">cv. 9930</strain>
    </source>
</reference>
<dbReference type="Proteomes" id="UP000029981">
    <property type="component" value="Chromosome 3"/>
</dbReference>
<reference evidence="1 2" key="4">
    <citation type="journal article" date="2011" name="BMC Genomics">
        <title>RNA-Seq improves annotation of protein-coding genes in the cucumber genome.</title>
        <authorList>
            <person name="Li Z."/>
            <person name="Zhang Z."/>
            <person name="Yan P."/>
            <person name="Huang S."/>
            <person name="Fei Z."/>
            <person name="Lin K."/>
        </authorList>
    </citation>
    <scope>NUCLEOTIDE SEQUENCE [LARGE SCALE GENOMIC DNA]</scope>
    <source>
        <strain evidence="2">cv. 9930</strain>
    </source>
</reference>
<accession>A0A0A0LCR7</accession>